<organism evidence="1 2">
    <name type="scientific">Dactylosporangium maewongense</name>
    <dbReference type="NCBI Taxonomy" id="634393"/>
    <lineage>
        <taxon>Bacteria</taxon>
        <taxon>Bacillati</taxon>
        <taxon>Actinomycetota</taxon>
        <taxon>Actinomycetes</taxon>
        <taxon>Micromonosporales</taxon>
        <taxon>Micromonosporaceae</taxon>
        <taxon>Dactylosporangium</taxon>
    </lineage>
</organism>
<gene>
    <name evidence="1" type="ORF">GCM10009827_033070</name>
</gene>
<name>A0ABP4L366_9ACTN</name>
<keyword evidence="2" id="KW-1185">Reference proteome</keyword>
<accession>A0ABP4L366</accession>
<evidence type="ECO:0000313" key="1">
    <source>
        <dbReference type="EMBL" id="GAA1515629.1"/>
    </source>
</evidence>
<dbReference type="Proteomes" id="UP001501470">
    <property type="component" value="Unassembled WGS sequence"/>
</dbReference>
<dbReference type="EMBL" id="BAAAQD010000005">
    <property type="protein sequence ID" value="GAA1515629.1"/>
    <property type="molecule type" value="Genomic_DNA"/>
</dbReference>
<evidence type="ECO:0000313" key="2">
    <source>
        <dbReference type="Proteomes" id="UP001501470"/>
    </source>
</evidence>
<protein>
    <submittedName>
        <fullName evidence="1">Uncharacterized protein</fullName>
    </submittedName>
</protein>
<comment type="caution">
    <text evidence="1">The sequence shown here is derived from an EMBL/GenBank/DDBJ whole genome shotgun (WGS) entry which is preliminary data.</text>
</comment>
<reference evidence="2" key="1">
    <citation type="journal article" date="2019" name="Int. J. Syst. Evol. Microbiol.">
        <title>The Global Catalogue of Microorganisms (GCM) 10K type strain sequencing project: providing services to taxonomists for standard genome sequencing and annotation.</title>
        <authorList>
            <consortium name="The Broad Institute Genomics Platform"/>
            <consortium name="The Broad Institute Genome Sequencing Center for Infectious Disease"/>
            <person name="Wu L."/>
            <person name="Ma J."/>
        </authorList>
    </citation>
    <scope>NUCLEOTIDE SEQUENCE [LARGE SCALE GENOMIC DNA]</scope>
    <source>
        <strain evidence="2">JCM 15933</strain>
    </source>
</reference>
<sequence>MGAVRIGAQLSGDGAGGGGGAGWISGQLGSADATSAAGVVVSVRPELSVSGAAVLAAEAAVVGAAVAVA</sequence>
<proteinExistence type="predicted"/>